<dbReference type="NCBIfam" id="TIGR03710">
    <property type="entry name" value="OAFO_sf"/>
    <property type="match status" value="1"/>
</dbReference>
<feature type="domain" description="Pyruvate/ketoisovalerate oxidoreductase catalytic" evidence="2">
    <location>
        <begin position="11"/>
        <end position="169"/>
    </location>
</feature>
<dbReference type="InterPro" id="IPR022367">
    <property type="entry name" value="2-oxoacid/accept_OxRdtase_asu"/>
</dbReference>
<dbReference type="EMBL" id="CAACVI010000012">
    <property type="protein sequence ID" value="VEN73550.1"/>
    <property type="molecule type" value="Genomic_DNA"/>
</dbReference>
<dbReference type="SUPFAM" id="SSF52922">
    <property type="entry name" value="TK C-terminal domain-like"/>
    <property type="match status" value="1"/>
</dbReference>
<name>A0A484HGK3_9BACT</name>
<dbReference type="Pfam" id="PF17147">
    <property type="entry name" value="PFOR_II"/>
    <property type="match status" value="1"/>
</dbReference>
<dbReference type="SUPFAM" id="SSF52518">
    <property type="entry name" value="Thiamin diphosphate-binding fold (THDP-binding)"/>
    <property type="match status" value="1"/>
</dbReference>
<dbReference type="InterPro" id="IPR002880">
    <property type="entry name" value="Pyrv_Fd/Flavodoxin_OxRdtase_N"/>
</dbReference>
<keyword evidence="1 5" id="KW-0560">Oxidoreductase</keyword>
<dbReference type="InterPro" id="IPR033412">
    <property type="entry name" value="PFOR_II"/>
</dbReference>
<dbReference type="InterPro" id="IPR029061">
    <property type="entry name" value="THDP-binding"/>
</dbReference>
<gene>
    <name evidence="5" type="primary">korA</name>
    <name evidence="5" type="ORF">EPICR_20010</name>
</gene>
<reference evidence="5" key="1">
    <citation type="submission" date="2019-01" db="EMBL/GenBank/DDBJ databases">
        <authorList>
            <consortium name="Genoscope - CEA"/>
            <person name="William W."/>
        </authorList>
    </citation>
    <scope>NUCLEOTIDE SEQUENCE</scope>
    <source>
        <strain evidence="5">CR-1</strain>
    </source>
</reference>
<feature type="domain" description="Pyruvate:ferredoxin oxidoreductase core" evidence="4">
    <location>
        <begin position="470"/>
        <end position="562"/>
    </location>
</feature>
<dbReference type="PANTHER" id="PTHR32154">
    <property type="entry name" value="PYRUVATE-FLAVODOXIN OXIDOREDUCTASE-RELATED"/>
    <property type="match status" value="1"/>
</dbReference>
<dbReference type="FunFam" id="3.40.50.970:FF:000022">
    <property type="entry name" value="2-oxoglutarate ferredoxin oxidoreductase alpha subunit"/>
    <property type="match status" value="1"/>
</dbReference>
<dbReference type="CDD" id="cd07034">
    <property type="entry name" value="TPP_PYR_PFOR_IOR-alpha_like"/>
    <property type="match status" value="1"/>
</dbReference>
<evidence type="ECO:0000256" key="1">
    <source>
        <dbReference type="ARBA" id="ARBA00023002"/>
    </source>
</evidence>
<dbReference type="AlphaFoldDB" id="A0A484HGK3"/>
<dbReference type="InterPro" id="IPR019752">
    <property type="entry name" value="Pyrv/ketoisovalerate_OxRed_cat"/>
</dbReference>
<evidence type="ECO:0000259" key="2">
    <source>
        <dbReference type="Pfam" id="PF01558"/>
    </source>
</evidence>
<dbReference type="EC" id="1.2.7.3" evidence="5"/>
<feature type="domain" description="Pyruvate flavodoxin/ferredoxin oxidoreductase pyrimidine binding" evidence="3">
    <location>
        <begin position="209"/>
        <end position="448"/>
    </location>
</feature>
<dbReference type="InterPro" id="IPR009014">
    <property type="entry name" value="Transketo_C/PFOR_II"/>
</dbReference>
<evidence type="ECO:0000259" key="4">
    <source>
        <dbReference type="Pfam" id="PF17147"/>
    </source>
</evidence>
<evidence type="ECO:0000259" key="3">
    <source>
        <dbReference type="Pfam" id="PF01855"/>
    </source>
</evidence>
<dbReference type="Gene3D" id="3.40.50.970">
    <property type="match status" value="1"/>
</dbReference>
<sequence length="574" mass="61611">MDATIKIGGEAGQGIQTVGDLIAHVCHREGLYLLAVNDFESRIRGGHSFLQIRVSDAPTLAPSHVVGILVALNQRTFDLHQAEVPDDGVILANDPENSRDDPRVLAMDIDGLAKKAGGAITANTVAAGAALAVLGADFKILEDILTRRFAAKGDAVTRMNVSAARLGYETVRDPARDSSRGQRPGFFPPLEARAPKGALINGSRAAALGALAADARLAAFYPMSPATGIMSAFDSFSDDFPIVTEQAEDEIAAMCMVIGAAYAGVRAMTATSGGGFCLMTEALGLAGMAEIPVVIINAQRPGPATGLPTRTGQSDLLFVIHASQDEFPRFVFAPSTPCETFETMIRAFHLSDQYQVPAIVLMDQYLCDSVFVSERPLTPPKEIRRFITGDESLDDPAAYKRFALTPDGVSPRILPCAGKALLMATGNEHDEEGHISEDAENRNRMVEKRLARFREMKKEMSPPDTVHEGADLMLISWGSSNGATREAMEILNGMGVETGHMAFTDMWPFPGERAAEILSQSRRVAVVEANSQGQLGKLLRQETGAQTGKAVLKYDGRPFYPADILKGLGDWARP</sequence>
<dbReference type="GO" id="GO:0047553">
    <property type="term" value="F:2-oxoglutarate synthase activity"/>
    <property type="evidence" value="ECO:0007669"/>
    <property type="project" value="UniProtKB-EC"/>
</dbReference>
<dbReference type="SUPFAM" id="SSF53323">
    <property type="entry name" value="Pyruvate-ferredoxin oxidoreductase, PFOR, domain III"/>
    <property type="match status" value="1"/>
</dbReference>
<organism evidence="5">
    <name type="scientific">uncultured Desulfobacteraceae bacterium</name>
    <dbReference type="NCBI Taxonomy" id="218296"/>
    <lineage>
        <taxon>Bacteria</taxon>
        <taxon>Pseudomonadati</taxon>
        <taxon>Thermodesulfobacteriota</taxon>
        <taxon>Desulfobacteria</taxon>
        <taxon>Desulfobacterales</taxon>
        <taxon>Desulfobacteraceae</taxon>
        <taxon>environmental samples</taxon>
    </lineage>
</organism>
<proteinExistence type="predicted"/>
<dbReference type="PANTHER" id="PTHR32154:SF20">
    <property type="entry name" value="2-OXOGLUTARATE OXIDOREDUCTASE SUBUNIT KORA"/>
    <property type="match status" value="1"/>
</dbReference>
<dbReference type="InterPro" id="IPR050722">
    <property type="entry name" value="Pyruvate:ferred/Flavod_OxRd"/>
</dbReference>
<accession>A0A484HGK3</accession>
<dbReference type="Gene3D" id="3.40.50.920">
    <property type="match status" value="1"/>
</dbReference>
<protein>
    <submittedName>
        <fullName evidence="5">2-oxoglutarate ferredoxin oxidoreductase subunit alpha KorA</fullName>
        <ecNumber evidence="5">1.2.7.3</ecNumber>
    </submittedName>
</protein>
<dbReference type="GO" id="GO:0006979">
    <property type="term" value="P:response to oxidative stress"/>
    <property type="evidence" value="ECO:0007669"/>
    <property type="project" value="TreeGrafter"/>
</dbReference>
<dbReference type="Pfam" id="PF01855">
    <property type="entry name" value="POR_N"/>
    <property type="match status" value="1"/>
</dbReference>
<dbReference type="InterPro" id="IPR002869">
    <property type="entry name" value="Pyrv_flavodox_OxRed_cen"/>
</dbReference>
<evidence type="ECO:0000313" key="5">
    <source>
        <dbReference type="EMBL" id="VEN73550.1"/>
    </source>
</evidence>
<dbReference type="Pfam" id="PF01558">
    <property type="entry name" value="POR"/>
    <property type="match status" value="1"/>
</dbReference>
<dbReference type="Gene3D" id="3.40.920.10">
    <property type="entry name" value="Pyruvate-ferredoxin oxidoreductase, PFOR, domain III"/>
    <property type="match status" value="1"/>
</dbReference>